<sequence length="149" mass="16500">MALKERLDADLKTAMREKDTLKLSVVRMLKSAVKYREIELMKPLDDAGVQGVIASEIKRRRDSVEQYRAGNRQDLVDKEEAEIRILQAWLPAQLTEDELRAKVDAAVQATGAQGPKDMGAVMKALLPEVQGRAEGKAVSDMVKARLAGK</sequence>
<dbReference type="GO" id="GO:0016884">
    <property type="term" value="F:carbon-nitrogen ligase activity, with glutamine as amido-N-donor"/>
    <property type="evidence" value="ECO:0007669"/>
    <property type="project" value="InterPro"/>
</dbReference>
<dbReference type="InterPro" id="IPR042184">
    <property type="entry name" value="YqeY/Aim41_N"/>
</dbReference>
<dbReference type="EMBL" id="CP000251">
    <property type="protein sequence ID" value="ABC80494.1"/>
    <property type="molecule type" value="Genomic_DNA"/>
</dbReference>
<proteinExistence type="predicted"/>
<dbReference type="KEGG" id="ade:Adeh_0719"/>
<dbReference type="Gene3D" id="1.10.1510.10">
    <property type="entry name" value="Uncharacterised protein YqeY/AIM41 PF09424, N-terminal domain"/>
    <property type="match status" value="1"/>
</dbReference>
<dbReference type="PANTHER" id="PTHR28055">
    <property type="entry name" value="ALTERED INHERITANCE OF MITOCHONDRIA PROTEIN 41, MITOCHONDRIAL"/>
    <property type="match status" value="1"/>
</dbReference>
<organism evidence="1 2">
    <name type="scientific">Anaeromyxobacter dehalogenans (strain 2CP-C)</name>
    <dbReference type="NCBI Taxonomy" id="290397"/>
    <lineage>
        <taxon>Bacteria</taxon>
        <taxon>Pseudomonadati</taxon>
        <taxon>Myxococcota</taxon>
        <taxon>Myxococcia</taxon>
        <taxon>Myxococcales</taxon>
        <taxon>Cystobacterineae</taxon>
        <taxon>Anaeromyxobacteraceae</taxon>
        <taxon>Anaeromyxobacter</taxon>
    </lineage>
</organism>
<evidence type="ECO:0000313" key="1">
    <source>
        <dbReference type="EMBL" id="ABC80494.1"/>
    </source>
</evidence>
<protein>
    <submittedName>
        <fullName evidence="1">GatB/Yqey</fullName>
    </submittedName>
</protein>
<dbReference type="RefSeq" id="WP_011419777.1">
    <property type="nucleotide sequence ID" value="NC_007760.1"/>
</dbReference>
<dbReference type="InterPro" id="IPR023168">
    <property type="entry name" value="GatB_Yqey_C_2"/>
</dbReference>
<dbReference type="HOGENOM" id="CLU_079430_2_1_7"/>
<name>Q2INV9_ANADE</name>
<dbReference type="eggNOG" id="COG1610">
    <property type="taxonomic scope" value="Bacteria"/>
</dbReference>
<dbReference type="STRING" id="290397.Adeh_0719"/>
<dbReference type="Proteomes" id="UP000001935">
    <property type="component" value="Chromosome"/>
</dbReference>
<evidence type="ECO:0000313" key="2">
    <source>
        <dbReference type="Proteomes" id="UP000001935"/>
    </source>
</evidence>
<dbReference type="InterPro" id="IPR019004">
    <property type="entry name" value="YqeY/Aim41"/>
</dbReference>
<dbReference type="Gene3D" id="1.10.10.410">
    <property type="match status" value="1"/>
</dbReference>
<dbReference type="OrthoDB" id="9788127at2"/>
<reference evidence="1" key="1">
    <citation type="submission" date="2006-01" db="EMBL/GenBank/DDBJ databases">
        <title>Complete sequence of Anaeromyxobacter dehalogenans 2CP-C.</title>
        <authorList>
            <consortium name="US DOE Joint Genome Institute"/>
            <person name="Copeland A."/>
            <person name="Lucas S."/>
            <person name="Lapidus A."/>
            <person name="Barry K."/>
            <person name="Detter J.C."/>
            <person name="Glavina T."/>
            <person name="Hammon N."/>
            <person name="Israni S."/>
            <person name="Pitluck S."/>
            <person name="Brettin T."/>
            <person name="Bruce D."/>
            <person name="Han C."/>
            <person name="Tapia R."/>
            <person name="Gilna P."/>
            <person name="Kiss H."/>
            <person name="Schmutz J."/>
            <person name="Larimer F."/>
            <person name="Land M."/>
            <person name="Kyrpides N."/>
            <person name="Anderson I."/>
            <person name="Sanford R.A."/>
            <person name="Ritalahti K.M."/>
            <person name="Thomas H.S."/>
            <person name="Kirby J.R."/>
            <person name="Zhulin I.B."/>
            <person name="Loeffler F.E."/>
            <person name="Richardson P."/>
        </authorList>
    </citation>
    <scope>NUCLEOTIDE SEQUENCE</scope>
    <source>
        <strain evidence="1">2CP-C</strain>
    </source>
</reference>
<accession>Q2INV9</accession>
<dbReference type="AlphaFoldDB" id="Q2INV9"/>
<dbReference type="InterPro" id="IPR003789">
    <property type="entry name" value="Asn/Gln_tRNA_amidoTrase-B-like"/>
</dbReference>
<dbReference type="PANTHER" id="PTHR28055:SF1">
    <property type="entry name" value="ALTERED INHERITANCE OF MITOCHONDRIA PROTEIN 41, MITOCHONDRIAL"/>
    <property type="match status" value="1"/>
</dbReference>
<gene>
    <name evidence="1" type="ordered locus">Adeh_0719</name>
</gene>
<dbReference type="SUPFAM" id="SSF89095">
    <property type="entry name" value="GatB/YqeY motif"/>
    <property type="match status" value="1"/>
</dbReference>
<dbReference type="Pfam" id="PF09424">
    <property type="entry name" value="YqeY"/>
    <property type="match status" value="1"/>
</dbReference>